<dbReference type="RefSeq" id="WP_086992374.1">
    <property type="nucleotide sequence ID" value="NZ_FUHU01000041.1"/>
</dbReference>
<protein>
    <submittedName>
        <fullName evidence="5">Capsule biosynthesis protein capA</fullName>
    </submittedName>
</protein>
<name>A0A1R4G8Q7_9MICO</name>
<sequence length="411" mass="45490">MISRTAGRRRALTAASVSATALLVLAGCAPGTLSQGEPQPSQQQPTSTETQQPEPTQEPASFKMSVMGDWLPHDSVIYDAETENGYDFAQFADPIRDVYDDSDLVYCNQEVPTAESFPHAYYPTFNSPPELASGMQEAGCNVIGLGNNHAFDYGQQGVDETRQVWDQLSPELIHGAARSPEEQRAVSFTEVNGVTVSFVNFVSFSNAGNSDYALAFVDNHELRASMMAEAAEADVTIVAMHWGDEYSHEVNAFQREYSQILIDEGADIIVGTHPHVVQPVEWMPKDDGTDALVFFSVGNFLSTQMEIPRLIGMLGQFDVTVEPEGRVLIDNAHTVPTYMHFDLSVYDNVNENWINRVNLNVYPLWDAAEPLARSGWRDQVSVESLYAMYDGWAGTDQVPVVHSADELDDYR</sequence>
<feature type="region of interest" description="Disordered" evidence="2">
    <location>
        <begin position="32"/>
        <end position="59"/>
    </location>
</feature>
<keyword evidence="3" id="KW-0732">Signal</keyword>
<feature type="domain" description="Capsule synthesis protein CapA" evidence="4">
    <location>
        <begin position="63"/>
        <end position="304"/>
    </location>
</feature>
<accession>A0A1R4G8Q7</accession>
<dbReference type="CDD" id="cd07381">
    <property type="entry name" value="MPP_CapA"/>
    <property type="match status" value="1"/>
</dbReference>
<reference evidence="5 6" key="1">
    <citation type="submission" date="2017-02" db="EMBL/GenBank/DDBJ databases">
        <authorList>
            <person name="Peterson S.W."/>
        </authorList>
    </citation>
    <scope>NUCLEOTIDE SEQUENCE [LARGE SCALE GENOMIC DNA]</scope>
    <source>
        <strain evidence="5 6">LMG 22410</strain>
    </source>
</reference>
<feature type="signal peptide" evidence="3">
    <location>
        <begin position="1"/>
        <end position="26"/>
    </location>
</feature>
<evidence type="ECO:0000313" key="6">
    <source>
        <dbReference type="Proteomes" id="UP000195787"/>
    </source>
</evidence>
<keyword evidence="6" id="KW-1185">Reference proteome</keyword>
<dbReference type="GeneID" id="303173505"/>
<dbReference type="Gene3D" id="3.60.21.10">
    <property type="match status" value="1"/>
</dbReference>
<proteinExistence type="inferred from homology"/>
<evidence type="ECO:0000256" key="1">
    <source>
        <dbReference type="ARBA" id="ARBA00005662"/>
    </source>
</evidence>
<evidence type="ECO:0000259" key="4">
    <source>
        <dbReference type="SMART" id="SM00854"/>
    </source>
</evidence>
<dbReference type="AlphaFoldDB" id="A0A1R4G8Q7"/>
<dbReference type="Proteomes" id="UP000195787">
    <property type="component" value="Unassembled WGS sequence"/>
</dbReference>
<dbReference type="SUPFAM" id="SSF56300">
    <property type="entry name" value="Metallo-dependent phosphatases"/>
    <property type="match status" value="1"/>
</dbReference>
<evidence type="ECO:0000313" key="5">
    <source>
        <dbReference type="EMBL" id="SJM64453.1"/>
    </source>
</evidence>
<feature type="compositionally biased region" description="Low complexity" evidence="2">
    <location>
        <begin position="37"/>
        <end position="59"/>
    </location>
</feature>
<comment type="similarity">
    <text evidence="1">Belongs to the CapA family.</text>
</comment>
<dbReference type="PROSITE" id="PS51257">
    <property type="entry name" value="PROKAR_LIPOPROTEIN"/>
    <property type="match status" value="1"/>
</dbReference>
<dbReference type="EMBL" id="FUHU01000041">
    <property type="protein sequence ID" value="SJM64453.1"/>
    <property type="molecule type" value="Genomic_DNA"/>
</dbReference>
<dbReference type="PANTHER" id="PTHR33393">
    <property type="entry name" value="POLYGLUTAMINE SYNTHESIS ACCESSORY PROTEIN RV0574C-RELATED"/>
    <property type="match status" value="1"/>
</dbReference>
<dbReference type="PANTHER" id="PTHR33393:SF11">
    <property type="entry name" value="POLYGLUTAMINE SYNTHESIS ACCESSORY PROTEIN RV0574C-RELATED"/>
    <property type="match status" value="1"/>
</dbReference>
<organism evidence="5 6">
    <name type="scientific">Agrococcus casei LMG 22410</name>
    <dbReference type="NCBI Taxonomy" id="1255656"/>
    <lineage>
        <taxon>Bacteria</taxon>
        <taxon>Bacillati</taxon>
        <taxon>Actinomycetota</taxon>
        <taxon>Actinomycetes</taxon>
        <taxon>Micrococcales</taxon>
        <taxon>Microbacteriaceae</taxon>
        <taxon>Agrococcus</taxon>
    </lineage>
</organism>
<evidence type="ECO:0000256" key="3">
    <source>
        <dbReference type="SAM" id="SignalP"/>
    </source>
</evidence>
<gene>
    <name evidence="5" type="ORF">CZ674_09820</name>
</gene>
<dbReference type="OrthoDB" id="4394033at2"/>
<dbReference type="Pfam" id="PF09587">
    <property type="entry name" value="PGA_cap"/>
    <property type="match status" value="1"/>
</dbReference>
<feature type="chain" id="PRO_5038425420" evidence="3">
    <location>
        <begin position="27"/>
        <end position="411"/>
    </location>
</feature>
<evidence type="ECO:0000256" key="2">
    <source>
        <dbReference type="SAM" id="MobiDB-lite"/>
    </source>
</evidence>
<dbReference type="InterPro" id="IPR029052">
    <property type="entry name" value="Metallo-depent_PP-like"/>
</dbReference>
<dbReference type="InterPro" id="IPR019079">
    <property type="entry name" value="Capsule_synth_CapA"/>
</dbReference>
<dbReference type="SMART" id="SM00854">
    <property type="entry name" value="PGA_cap"/>
    <property type="match status" value="1"/>
</dbReference>
<dbReference type="InterPro" id="IPR052169">
    <property type="entry name" value="CW_Biosynth-Accessory"/>
</dbReference>